<dbReference type="CDD" id="cd13127">
    <property type="entry name" value="MATE_tuaB_like"/>
    <property type="match status" value="1"/>
</dbReference>
<evidence type="ECO:0000256" key="6">
    <source>
        <dbReference type="ARBA" id="ARBA00023136"/>
    </source>
</evidence>
<dbReference type="RefSeq" id="WP_272107189.1">
    <property type="nucleotide sequence ID" value="NZ_BAABXJ010000001.1"/>
</dbReference>
<keyword evidence="6 7" id="KW-0472">Membrane</keyword>
<evidence type="ECO:0000313" key="8">
    <source>
        <dbReference type="EMBL" id="MDB8739140.1"/>
    </source>
</evidence>
<keyword evidence="4 7" id="KW-0812">Transmembrane</keyword>
<organism evidence="8 9">
    <name type="scientific">Mediterraneibacter gnavus</name>
    <name type="common">Ruminococcus gnavus</name>
    <dbReference type="NCBI Taxonomy" id="33038"/>
    <lineage>
        <taxon>Bacteria</taxon>
        <taxon>Bacillati</taxon>
        <taxon>Bacillota</taxon>
        <taxon>Clostridia</taxon>
        <taxon>Lachnospirales</taxon>
        <taxon>Lachnospiraceae</taxon>
        <taxon>Mediterraneibacter</taxon>
    </lineage>
</organism>
<keyword evidence="3" id="KW-1003">Cell membrane</keyword>
<sequence length="484" mass="54388">MGKVTNGQVFSNLFWRLLERFGAHGVTLVVSIVLARLLDPTAYGTIAIITVFTSILGVFLDGGFSSALIQKKDCDDVDFSTVFYFQLTFSGLLYLIMFIAAPFISDFYQMRELTPLIRVMSLGIIVSAVKSVQSAYVSRKLMFKKFFFSTLGGTIAAAILGIWMAYHGFGAWALVMQGLVNSIIDTIILWITVPWRPILAFSFMRLKQLFSFGSKLLISSLIDTVYNNLRSLVIGKVYTSQDLAFYNKGQVFPNLIVTNVNSSINSVLFPVMSSAQEDTETVKRMTRRAIKTSTCIMFPLMIGLAVCAEPLVRLLLTEKWLPCVLYLRIFCFTYAFYPIHTANLNAVQALGRSDIFLKLEVIKKGIGFLAIFITVFISVEALAYSLIVTSILSQIINAWPNRKILKYGYHEQLKDMLPSMLVAVCMSICVYPIQLVKIPDIVVLILSVFVGALIYIALSYFLKVESFHYLLQFMTASRKKNNKN</sequence>
<evidence type="ECO:0000256" key="2">
    <source>
        <dbReference type="ARBA" id="ARBA00007430"/>
    </source>
</evidence>
<dbReference type="AlphaFoldDB" id="A0AB35J4G3"/>
<feature type="transmembrane region" description="Helical" evidence="7">
    <location>
        <begin position="21"/>
        <end position="38"/>
    </location>
</feature>
<proteinExistence type="inferred from homology"/>
<evidence type="ECO:0000256" key="7">
    <source>
        <dbReference type="SAM" id="Phobius"/>
    </source>
</evidence>
<dbReference type="Proteomes" id="UP001211731">
    <property type="component" value="Unassembled WGS sequence"/>
</dbReference>
<keyword evidence="5 7" id="KW-1133">Transmembrane helix</keyword>
<feature type="transmembrane region" description="Helical" evidence="7">
    <location>
        <begin position="146"/>
        <end position="166"/>
    </location>
</feature>
<feature type="transmembrane region" description="Helical" evidence="7">
    <location>
        <begin position="81"/>
        <end position="104"/>
    </location>
</feature>
<feature type="transmembrane region" description="Helical" evidence="7">
    <location>
        <begin position="441"/>
        <end position="462"/>
    </location>
</feature>
<evidence type="ECO:0000256" key="4">
    <source>
        <dbReference type="ARBA" id="ARBA00022692"/>
    </source>
</evidence>
<dbReference type="EMBL" id="JAQMLR010000009">
    <property type="protein sequence ID" value="MDB8739140.1"/>
    <property type="molecule type" value="Genomic_DNA"/>
</dbReference>
<feature type="transmembrane region" description="Helical" evidence="7">
    <location>
        <begin position="116"/>
        <end position="137"/>
    </location>
</feature>
<dbReference type="GO" id="GO:0005886">
    <property type="term" value="C:plasma membrane"/>
    <property type="evidence" value="ECO:0007669"/>
    <property type="project" value="UniProtKB-SubCell"/>
</dbReference>
<feature type="transmembrane region" description="Helical" evidence="7">
    <location>
        <begin position="172"/>
        <end position="195"/>
    </location>
</feature>
<feature type="transmembrane region" description="Helical" evidence="7">
    <location>
        <begin position="416"/>
        <end position="434"/>
    </location>
</feature>
<dbReference type="PANTHER" id="PTHR30250">
    <property type="entry name" value="PST FAMILY PREDICTED COLANIC ACID TRANSPORTER"/>
    <property type="match status" value="1"/>
</dbReference>
<comment type="subcellular location">
    <subcellularLocation>
        <location evidence="1">Cell membrane</location>
        <topology evidence="1">Multi-pass membrane protein</topology>
    </subcellularLocation>
</comment>
<feature type="transmembrane region" description="Helical" evidence="7">
    <location>
        <begin position="44"/>
        <end position="69"/>
    </location>
</feature>
<dbReference type="Pfam" id="PF13440">
    <property type="entry name" value="Polysacc_synt_3"/>
    <property type="match status" value="1"/>
</dbReference>
<evidence type="ECO:0000256" key="1">
    <source>
        <dbReference type="ARBA" id="ARBA00004651"/>
    </source>
</evidence>
<evidence type="ECO:0000256" key="5">
    <source>
        <dbReference type="ARBA" id="ARBA00022989"/>
    </source>
</evidence>
<feature type="transmembrane region" description="Helical" evidence="7">
    <location>
        <begin position="368"/>
        <end position="396"/>
    </location>
</feature>
<comment type="caution">
    <text evidence="8">The sequence shown here is derived from an EMBL/GenBank/DDBJ whole genome shotgun (WGS) entry which is preliminary data.</text>
</comment>
<comment type="similarity">
    <text evidence="2">Belongs to the polysaccharide synthase family.</text>
</comment>
<protein>
    <submittedName>
        <fullName evidence="8">Lipopolysaccharide biosynthesis protein</fullName>
    </submittedName>
</protein>
<name>A0AB35J4G3_MEDGN</name>
<gene>
    <name evidence="8" type="ORF">PNU63_10245</name>
</gene>
<reference evidence="8" key="1">
    <citation type="submission" date="2023-01" db="EMBL/GenBank/DDBJ databases">
        <title>Human gut microbiome strain richness.</title>
        <authorList>
            <person name="Chen-Liaw A."/>
        </authorList>
    </citation>
    <scope>NUCLEOTIDE SEQUENCE</scope>
    <source>
        <strain evidence="8">1001217st1_A9_1001217B_191108</strain>
    </source>
</reference>
<feature type="transmembrane region" description="Helical" evidence="7">
    <location>
        <begin position="324"/>
        <end position="347"/>
    </location>
</feature>
<dbReference type="PANTHER" id="PTHR30250:SF10">
    <property type="entry name" value="LIPOPOLYSACCHARIDE BIOSYNTHESIS PROTEIN WZXC"/>
    <property type="match status" value="1"/>
</dbReference>
<accession>A0AB35J4G3</accession>
<feature type="transmembrane region" description="Helical" evidence="7">
    <location>
        <begin position="293"/>
        <end position="312"/>
    </location>
</feature>
<dbReference type="InterPro" id="IPR050833">
    <property type="entry name" value="Poly_Biosynth_Transport"/>
</dbReference>
<evidence type="ECO:0000256" key="3">
    <source>
        <dbReference type="ARBA" id="ARBA00022475"/>
    </source>
</evidence>
<evidence type="ECO:0000313" key="9">
    <source>
        <dbReference type="Proteomes" id="UP001211731"/>
    </source>
</evidence>